<organism evidence="2 3">
    <name type="scientific">Temperatibacter marinus</name>
    <dbReference type="NCBI Taxonomy" id="1456591"/>
    <lineage>
        <taxon>Bacteria</taxon>
        <taxon>Pseudomonadati</taxon>
        <taxon>Pseudomonadota</taxon>
        <taxon>Alphaproteobacteria</taxon>
        <taxon>Kordiimonadales</taxon>
        <taxon>Temperatibacteraceae</taxon>
        <taxon>Temperatibacter</taxon>
    </lineage>
</organism>
<evidence type="ECO:0000256" key="1">
    <source>
        <dbReference type="SAM" id="Phobius"/>
    </source>
</evidence>
<feature type="transmembrane region" description="Helical" evidence="1">
    <location>
        <begin position="164"/>
        <end position="185"/>
    </location>
</feature>
<evidence type="ECO:0000313" key="2">
    <source>
        <dbReference type="EMBL" id="WND02699.1"/>
    </source>
</evidence>
<feature type="transmembrane region" description="Helical" evidence="1">
    <location>
        <begin position="50"/>
        <end position="70"/>
    </location>
</feature>
<feature type="transmembrane region" description="Helical" evidence="1">
    <location>
        <begin position="130"/>
        <end position="152"/>
    </location>
</feature>
<dbReference type="EMBL" id="CP123872">
    <property type="protein sequence ID" value="WND02699.1"/>
    <property type="molecule type" value="Genomic_DNA"/>
</dbReference>
<keyword evidence="1" id="KW-0472">Membrane</keyword>
<name>A0AA52EI24_9PROT</name>
<keyword evidence="3" id="KW-1185">Reference proteome</keyword>
<proteinExistence type="predicted"/>
<dbReference type="RefSeq" id="WP_310798535.1">
    <property type="nucleotide sequence ID" value="NZ_CP123872.1"/>
</dbReference>
<reference evidence="2" key="1">
    <citation type="submission" date="2023-04" db="EMBL/GenBank/DDBJ databases">
        <title>Complete genome sequence of Temperatibacter marinus.</title>
        <authorList>
            <person name="Rong J.-C."/>
            <person name="Yi M.-L."/>
            <person name="Zhao Q."/>
        </authorList>
    </citation>
    <scope>NUCLEOTIDE SEQUENCE</scope>
    <source>
        <strain evidence="2">NBRC 110045</strain>
    </source>
</reference>
<sequence length="313" mass="35275">MLEKLPKDLTKKVGSLLQLAMICSLCFYVFSKLSTMGWETIFNNLPTHPLFYCLFAINFILLPLSESFIYRRHWLTLFSAPQRFLPALMRKQALNDVVLGYSGEAYLYFWARNNVKQDHKLSASLIKDNTLLSGASSSTLALFFLIGFWLMGDFDDLLNTLPEGVEYVGGVMIFSIMIVILLLLFGRRLLKIKAPEISRITSIHIGRLILFESLQVLQWSLILPEVPLAVWVGFVTTKMMITRIPFTPNKELILLGLAVSLADFVPSPEAAVAGIFLANTLLNQLSNTGVFILMYFSGFRSQKELEATSPKDS</sequence>
<evidence type="ECO:0000313" key="3">
    <source>
        <dbReference type="Proteomes" id="UP001268683"/>
    </source>
</evidence>
<dbReference type="KEGG" id="tmk:QGN29_14190"/>
<gene>
    <name evidence="2" type="ORF">QGN29_14190</name>
</gene>
<keyword evidence="1" id="KW-1133">Transmembrane helix</keyword>
<dbReference type="Proteomes" id="UP001268683">
    <property type="component" value="Chromosome"/>
</dbReference>
<accession>A0AA52EI24</accession>
<feature type="transmembrane region" description="Helical" evidence="1">
    <location>
        <begin position="12"/>
        <end position="30"/>
    </location>
</feature>
<protein>
    <submittedName>
        <fullName evidence="2">Uncharacterized protein</fullName>
    </submittedName>
</protein>
<dbReference type="AlphaFoldDB" id="A0AA52EI24"/>
<keyword evidence="1" id="KW-0812">Transmembrane</keyword>